<dbReference type="Gene3D" id="3.90.480.10">
    <property type="entry name" value="Sulfite Reductase Hemoprotein,Domain 2"/>
    <property type="match status" value="1"/>
</dbReference>
<keyword evidence="5" id="KW-0408">Iron</keyword>
<keyword evidence="6" id="KW-0411">Iron-sulfur</keyword>
<dbReference type="InterPro" id="IPR012798">
    <property type="entry name" value="Cbl_synth_CobG-like"/>
</dbReference>
<feature type="domain" description="Nitrite/Sulfite reductase ferredoxin-like" evidence="7">
    <location>
        <begin position="28"/>
        <end position="84"/>
    </location>
</feature>
<dbReference type="EC" id="1.14.13.83" evidence="8"/>
<keyword evidence="1" id="KW-0004">4Fe-4S</keyword>
<dbReference type="InterPro" id="IPR036136">
    <property type="entry name" value="Nit/Sulf_reduc_fer-like_dom_sf"/>
</dbReference>
<organism evidence="8 9">
    <name type="scientific">Gordonia liuliyuniae</name>
    <dbReference type="NCBI Taxonomy" id="2911517"/>
    <lineage>
        <taxon>Bacteria</taxon>
        <taxon>Bacillati</taxon>
        <taxon>Actinomycetota</taxon>
        <taxon>Actinomycetes</taxon>
        <taxon>Mycobacteriales</taxon>
        <taxon>Gordoniaceae</taxon>
        <taxon>Gordonia</taxon>
    </lineage>
</organism>
<dbReference type="EMBL" id="JAKKOR010000003">
    <property type="protein sequence ID" value="MCF8587886.1"/>
    <property type="molecule type" value="Genomic_DNA"/>
</dbReference>
<evidence type="ECO:0000313" key="8">
    <source>
        <dbReference type="EMBL" id="MCF8587886.1"/>
    </source>
</evidence>
<protein>
    <submittedName>
        <fullName evidence="8">Precorrin-3B synthase</fullName>
        <ecNumber evidence="8">1.14.13.83</ecNumber>
    </submittedName>
</protein>
<dbReference type="SUPFAM" id="SSF55124">
    <property type="entry name" value="Nitrite/Sulfite reductase N-terminal domain-like"/>
    <property type="match status" value="2"/>
</dbReference>
<dbReference type="Gene3D" id="3.30.413.10">
    <property type="entry name" value="Sulfite Reductase Hemoprotein, domain 1"/>
    <property type="match status" value="1"/>
</dbReference>
<evidence type="ECO:0000259" key="7">
    <source>
        <dbReference type="Pfam" id="PF03460"/>
    </source>
</evidence>
<keyword evidence="9" id="KW-1185">Reference proteome</keyword>
<sequence length="386" mass="39838">MTSPATGPAPDRCPGVFATHSALDGELARIRVPGGVIGAAALEAMADAADEFGDGGIEITVRGNLQVRGIPTGRVPEFAAAVTAAGLVRGSAHDRVRNIAMSPLTGRVAGTADLRPVAPALHAAIVDRPWSSGLSGRFWFGLDDGRGDVLAHGTDVTGVALDGDRAAVVVGGRAVGEPVRLAGLAEAMVAAAGVFVEVADGAWRVADLDADRTDTLYARLGTGDTAVPQARHPEPRVGWFTQTDGRVTVGAVVPFGRLTAEQARYVAAIGTPVTVTPEREILVGDLDDAVADTVVRVLAPLGFVFDARSPWTALTACIGSSGCGKSLADVRGDLRSRVADLDSEVGARTPEHWVGCARGCGSPARTHVRVLASSDGYVHERRDTAR</sequence>
<evidence type="ECO:0000256" key="5">
    <source>
        <dbReference type="ARBA" id="ARBA00023004"/>
    </source>
</evidence>
<dbReference type="GO" id="GO:0043818">
    <property type="term" value="F:precorrin-3B synthase activity"/>
    <property type="evidence" value="ECO:0007669"/>
    <property type="project" value="UniProtKB-EC"/>
</dbReference>
<dbReference type="InterPro" id="IPR045854">
    <property type="entry name" value="NO2/SO3_Rdtase_4Fe4S_sf"/>
</dbReference>
<dbReference type="InterPro" id="IPR051329">
    <property type="entry name" value="NIR_SIR_4Fe-4S"/>
</dbReference>
<proteinExistence type="predicted"/>
<accession>A0ABS9IQP1</accession>
<keyword evidence="3" id="KW-0479">Metal-binding</keyword>
<reference evidence="8 9" key="1">
    <citation type="submission" date="2022-01" db="EMBL/GenBank/DDBJ databases">
        <authorList>
            <person name="Huang Y."/>
        </authorList>
    </citation>
    <scope>NUCLEOTIDE SEQUENCE [LARGE SCALE GENOMIC DNA]</scope>
    <source>
        <strain evidence="8 9">HY366</strain>
    </source>
</reference>
<dbReference type="InterPro" id="IPR005117">
    <property type="entry name" value="NiRdtase/SiRdtase_haem-b_fer"/>
</dbReference>
<dbReference type="PANTHER" id="PTHR32439">
    <property type="entry name" value="FERREDOXIN--NITRITE REDUCTASE, CHLOROPLASTIC"/>
    <property type="match status" value="1"/>
</dbReference>
<evidence type="ECO:0000256" key="2">
    <source>
        <dbReference type="ARBA" id="ARBA00022617"/>
    </source>
</evidence>
<dbReference type="PANTHER" id="PTHR32439:SF9">
    <property type="entry name" value="BLR3264 PROTEIN"/>
    <property type="match status" value="1"/>
</dbReference>
<evidence type="ECO:0000256" key="3">
    <source>
        <dbReference type="ARBA" id="ARBA00022723"/>
    </source>
</evidence>
<evidence type="ECO:0000256" key="4">
    <source>
        <dbReference type="ARBA" id="ARBA00023002"/>
    </source>
</evidence>
<keyword evidence="2" id="KW-0349">Heme</keyword>
<comment type="caution">
    <text evidence="8">The sequence shown here is derived from an EMBL/GenBank/DDBJ whole genome shotgun (WGS) entry which is preliminary data.</text>
</comment>
<dbReference type="Proteomes" id="UP001200110">
    <property type="component" value="Unassembled WGS sequence"/>
</dbReference>
<gene>
    <name evidence="8" type="primary">cobG</name>
    <name evidence="8" type="ORF">L5G33_05295</name>
</gene>
<keyword evidence="4 8" id="KW-0560">Oxidoreductase</keyword>
<dbReference type="Pfam" id="PF03460">
    <property type="entry name" value="NIR_SIR_ferr"/>
    <property type="match status" value="1"/>
</dbReference>
<dbReference type="NCBIfam" id="TIGR02435">
    <property type="entry name" value="CobG"/>
    <property type="match status" value="1"/>
</dbReference>
<name>A0ABS9IQP1_9ACTN</name>
<evidence type="ECO:0000313" key="9">
    <source>
        <dbReference type="Proteomes" id="UP001200110"/>
    </source>
</evidence>
<dbReference type="RefSeq" id="WP_236997106.1">
    <property type="nucleotide sequence ID" value="NZ_JAKKOR010000003.1"/>
</dbReference>
<dbReference type="Gene3D" id="3.90.480.20">
    <property type="match status" value="1"/>
</dbReference>
<evidence type="ECO:0000256" key="6">
    <source>
        <dbReference type="ARBA" id="ARBA00023014"/>
    </source>
</evidence>
<evidence type="ECO:0000256" key="1">
    <source>
        <dbReference type="ARBA" id="ARBA00022485"/>
    </source>
</evidence>